<feature type="compositionally biased region" description="Basic and acidic residues" evidence="2">
    <location>
        <begin position="69"/>
        <end position="79"/>
    </location>
</feature>
<dbReference type="OrthoDB" id="5295703at2"/>
<feature type="compositionally biased region" description="Low complexity" evidence="2">
    <location>
        <begin position="1108"/>
        <end position="1125"/>
    </location>
</feature>
<feature type="compositionally biased region" description="Basic and acidic residues" evidence="2">
    <location>
        <begin position="86"/>
        <end position="104"/>
    </location>
</feature>
<sequence>MSKAVPWSIKGVDFDARDAAKEAARRDGLSLGEWLNRAIADHAAETGADDQEFDADERLEAVAAQLARLSREAETDTRKPRAARGQAERIQPDRDQDERFDEKLQAGSAPPRAAQWDEESEPESEPRRAAAPGRSRQPRERARQVSAREGGARENVDAEALLEKAVAAFESRAERAEARAARALAQVADRVAERIDSAESERADMLAQVENRLADLETHLRTKVRLDVEPLRGALGRLETRLEDLASREPEPRDDETLRKLDRKLSNLISRVERAETAPADERDEQFSRLEKRFDALLARLDRPAPSRAAPPRQEPPPAARAADMRRAIEEISAHQRALDAASSHPQPAPLRPQPAPERPVAPQPAPRAQPAPAFDERFDVLAQKLDRIVQLNAAPSEDRRIDRLQNGIESLSSRIEDMRRDFSALQGAPRDTVAPVVEKALRDLAVRIDTLAAAQPVAALKEVAGLRGELSGLTRGLSDLAPRGAVVALESAMRDLSKRVETTRSTVERVAETRVAPDTPDLSRQLADIARGLHDVAPRGAVAGVESAMRELSNRVESAREIMARASERHLDSTPDFESLNRQLADICAALGDVAPRGAVAGVETAVRDLADRIDSTREIMSRASERHIDFTPDFESLKRQMAEIGAALSDVAPRGAVAGVETAVRDLSARVDSARAFMERAPLGASADEIDALGQQVAAMSRALEDVAPRSQIAALDLAVRELGARVERSRDEGLRDAVLSPIENLAADMRRALAEIGASANIDGVVRQMRALEEKIDGLRRNGADRGDFLNACDQSDALRASIAQALERMAPLERMEQQVASLTERLEGLSRQSNEVSRAHETGLARNEANWRDVGSRLDELALRIDRANDQVPHVGEARAFEELSSRLDFMQQALAERIDGAVVAGRSPQAPQSLEPLLRALADKLENAMAPQADSRAIEALERQMAEVAERLERGAAHGEMQLQQALADLAARLDQGRETAREVARETLREAMAQLPAANALPEQAVREIADLREKHEHSDRRAQQTLSAVHETLERVVDRLAMLEEDVQEARAVAPAVATEPVPPRAPALQNAPPRQNAPSRMNARAEPTTPDFDPDSFLVEPGAGRPTPAAPARAEAPAESDEDQAAPSVKLSREDEAALMSGSQSSNYIEVARRALAARAVAEAQEKTSAGERARGVGAAAERAKEKFMRPRASGEKRGAGARTGVLLAAGASVLALGMLQVYRVALSPVAPQVESATPAKLDAPAAEAQTPQSTPQPAPAAAAPALAPTP</sequence>
<dbReference type="PANTHER" id="PTHR24216">
    <property type="entry name" value="PAXILLIN-RELATED"/>
    <property type="match status" value="1"/>
</dbReference>
<proteinExistence type="predicted"/>
<feature type="compositionally biased region" description="Low complexity" evidence="2">
    <location>
        <begin position="1252"/>
        <end position="1279"/>
    </location>
</feature>
<evidence type="ECO:0000313" key="3">
    <source>
        <dbReference type="EMBL" id="PPQ34193.1"/>
    </source>
</evidence>
<feature type="coiled-coil region" evidence="1">
    <location>
        <begin position="943"/>
        <end position="992"/>
    </location>
</feature>
<name>A0A2S6NHW7_9HYPH</name>
<dbReference type="EMBL" id="NHSJ01000002">
    <property type="protein sequence ID" value="PPQ34193.1"/>
    <property type="molecule type" value="Genomic_DNA"/>
</dbReference>
<evidence type="ECO:0000313" key="4">
    <source>
        <dbReference type="Proteomes" id="UP000239089"/>
    </source>
</evidence>
<keyword evidence="4" id="KW-1185">Reference proteome</keyword>
<dbReference type="AlphaFoldDB" id="A0A2S6NHW7"/>
<comment type="caution">
    <text evidence="3">The sequence shown here is derived from an EMBL/GenBank/DDBJ whole genome shotgun (WGS) entry which is preliminary data.</text>
</comment>
<dbReference type="RefSeq" id="WP_146089760.1">
    <property type="nucleotide sequence ID" value="NZ_NHSJ01000002.1"/>
</dbReference>
<feature type="coiled-coil region" evidence="1">
    <location>
        <begin position="402"/>
        <end position="429"/>
    </location>
</feature>
<feature type="coiled-coil region" evidence="1">
    <location>
        <begin position="816"/>
        <end position="843"/>
    </location>
</feature>
<gene>
    <name evidence="3" type="ORF">CCR94_00035</name>
</gene>
<organism evidence="3 4">
    <name type="scientific">Rhodoblastus sphagnicola</name>
    <dbReference type="NCBI Taxonomy" id="333368"/>
    <lineage>
        <taxon>Bacteria</taxon>
        <taxon>Pseudomonadati</taxon>
        <taxon>Pseudomonadota</taxon>
        <taxon>Alphaproteobacteria</taxon>
        <taxon>Hyphomicrobiales</taxon>
        <taxon>Rhodoblastaceae</taxon>
        <taxon>Rhodoblastus</taxon>
    </lineage>
</organism>
<feature type="region of interest" description="Disordered" evidence="2">
    <location>
        <begin position="1061"/>
        <end position="1149"/>
    </location>
</feature>
<reference evidence="3 4" key="1">
    <citation type="journal article" date="2018" name="Arch. Microbiol.">
        <title>New insights into the metabolic potential of the phototrophic purple bacterium Rhodopila globiformis DSM 161(T) from its draft genome sequence and evidence for a vanadium-dependent nitrogenase.</title>
        <authorList>
            <person name="Imhoff J.F."/>
            <person name="Rahn T."/>
            <person name="Kunzel S."/>
            <person name="Neulinger S.C."/>
        </authorList>
    </citation>
    <scope>NUCLEOTIDE SEQUENCE [LARGE SCALE GENOMIC DNA]</scope>
    <source>
        <strain evidence="3 4">DSM 16996</strain>
    </source>
</reference>
<feature type="region of interest" description="Disordered" evidence="2">
    <location>
        <begin position="1179"/>
        <end position="1206"/>
    </location>
</feature>
<dbReference type="Proteomes" id="UP000239089">
    <property type="component" value="Unassembled WGS sequence"/>
</dbReference>
<feature type="compositionally biased region" description="Basic and acidic residues" evidence="2">
    <location>
        <begin position="1190"/>
        <end position="1206"/>
    </location>
</feature>
<dbReference type="PANTHER" id="PTHR24216:SF65">
    <property type="entry name" value="PAXILLIN-LIKE PROTEIN 1"/>
    <property type="match status" value="1"/>
</dbReference>
<feature type="region of interest" description="Disordered" evidence="2">
    <location>
        <begin position="335"/>
        <end position="372"/>
    </location>
</feature>
<feature type="compositionally biased region" description="Pro residues" evidence="2">
    <location>
        <begin position="347"/>
        <end position="370"/>
    </location>
</feature>
<feature type="region of interest" description="Disordered" evidence="2">
    <location>
        <begin position="301"/>
        <end position="323"/>
    </location>
</feature>
<keyword evidence="1" id="KW-0175">Coiled coil</keyword>
<feature type="coiled-coil region" evidence="1">
    <location>
        <begin position="159"/>
        <end position="226"/>
    </location>
</feature>
<feature type="region of interest" description="Disordered" evidence="2">
    <location>
        <begin position="68"/>
        <end position="153"/>
    </location>
</feature>
<feature type="coiled-coil region" evidence="1">
    <location>
        <begin position="543"/>
        <end position="570"/>
    </location>
</feature>
<accession>A0A2S6NHW7</accession>
<feature type="non-terminal residue" evidence="3">
    <location>
        <position position="1279"/>
    </location>
</feature>
<evidence type="ECO:0000256" key="1">
    <source>
        <dbReference type="SAM" id="Coils"/>
    </source>
</evidence>
<feature type="region of interest" description="Disordered" evidence="2">
    <location>
        <begin position="1242"/>
        <end position="1279"/>
    </location>
</feature>
<protein>
    <submittedName>
        <fullName evidence="3">Uncharacterized protein</fullName>
    </submittedName>
</protein>
<evidence type="ECO:0000256" key="2">
    <source>
        <dbReference type="SAM" id="MobiDB-lite"/>
    </source>
</evidence>